<dbReference type="GO" id="GO:0003677">
    <property type="term" value="F:DNA binding"/>
    <property type="evidence" value="ECO:0007669"/>
    <property type="project" value="UniProtKB-KW"/>
</dbReference>
<dbReference type="PANTHER" id="PTHR43214:SF43">
    <property type="entry name" value="TWO-COMPONENT RESPONSE REGULATOR"/>
    <property type="match status" value="1"/>
</dbReference>
<dbReference type="SMART" id="SM00421">
    <property type="entry name" value="HTH_LUXR"/>
    <property type="match status" value="1"/>
</dbReference>
<dbReference type="InterPro" id="IPR000792">
    <property type="entry name" value="Tscrpt_reg_LuxR_C"/>
</dbReference>
<dbReference type="AlphaFoldDB" id="A0A2U2PAG9"/>
<dbReference type="CDD" id="cd06170">
    <property type="entry name" value="LuxR_C_like"/>
    <property type="match status" value="1"/>
</dbReference>
<dbReference type="PROSITE" id="PS50043">
    <property type="entry name" value="HTH_LUXR_2"/>
    <property type="match status" value="1"/>
</dbReference>
<dbReference type="CDD" id="cd17535">
    <property type="entry name" value="REC_NarL-like"/>
    <property type="match status" value="1"/>
</dbReference>
<keyword evidence="2 6" id="KW-0238">DNA-binding</keyword>
<feature type="domain" description="HTH luxR-type" evidence="4">
    <location>
        <begin position="145"/>
        <end position="210"/>
    </location>
</feature>
<dbReference type="Gene3D" id="3.40.50.2300">
    <property type="match status" value="1"/>
</dbReference>
<dbReference type="PANTHER" id="PTHR43214">
    <property type="entry name" value="TWO-COMPONENT RESPONSE REGULATOR"/>
    <property type="match status" value="1"/>
</dbReference>
<feature type="domain" description="Response regulatory" evidence="5">
    <location>
        <begin position="3"/>
        <end position="120"/>
    </location>
</feature>
<evidence type="ECO:0000256" key="1">
    <source>
        <dbReference type="ARBA" id="ARBA00022553"/>
    </source>
</evidence>
<dbReference type="SUPFAM" id="SSF46894">
    <property type="entry name" value="C-terminal effector domain of the bipartite response regulators"/>
    <property type="match status" value="1"/>
</dbReference>
<evidence type="ECO:0000259" key="5">
    <source>
        <dbReference type="PROSITE" id="PS50110"/>
    </source>
</evidence>
<sequence>MIRLILAEDHVVVRNGLKSILEREDDIEVVAEADNGLEVLSALSSGLQADVVLTDISMPEMDGMTLAGEIQKKYPDVRVMILSMLDNEKYIFEAFNLGIQGYMLKNTSVEELLFAIRHVFSGKQVICMDLALMMLKRAARAYDDSALASFNLSARELEVLALIADGYTNQEIADHIFTSRRTVEGHRQHLIDKAGVKNTAQLITFACKNGLI</sequence>
<dbReference type="OrthoDB" id="9797341at2"/>
<keyword evidence="7" id="KW-1185">Reference proteome</keyword>
<dbReference type="Proteomes" id="UP000245647">
    <property type="component" value="Unassembled WGS sequence"/>
</dbReference>
<dbReference type="SUPFAM" id="SSF52172">
    <property type="entry name" value="CheY-like"/>
    <property type="match status" value="1"/>
</dbReference>
<organism evidence="6 7">
    <name type="scientific">Pararcticibacter amylolyticus</name>
    <dbReference type="NCBI Taxonomy" id="2173175"/>
    <lineage>
        <taxon>Bacteria</taxon>
        <taxon>Pseudomonadati</taxon>
        <taxon>Bacteroidota</taxon>
        <taxon>Sphingobacteriia</taxon>
        <taxon>Sphingobacteriales</taxon>
        <taxon>Sphingobacteriaceae</taxon>
        <taxon>Pararcticibacter</taxon>
    </lineage>
</organism>
<dbReference type="InterPro" id="IPR058245">
    <property type="entry name" value="NreC/VraR/RcsB-like_REC"/>
</dbReference>
<protein>
    <submittedName>
        <fullName evidence="6">DNA-binding response regulator</fullName>
    </submittedName>
</protein>
<dbReference type="InterPro" id="IPR011006">
    <property type="entry name" value="CheY-like_superfamily"/>
</dbReference>
<dbReference type="InterPro" id="IPR039420">
    <property type="entry name" value="WalR-like"/>
</dbReference>
<dbReference type="Pfam" id="PF00196">
    <property type="entry name" value="GerE"/>
    <property type="match status" value="1"/>
</dbReference>
<dbReference type="InterPro" id="IPR001789">
    <property type="entry name" value="Sig_transdc_resp-reg_receiver"/>
</dbReference>
<name>A0A2U2PAG9_9SPHI</name>
<dbReference type="GO" id="GO:0000160">
    <property type="term" value="P:phosphorelay signal transduction system"/>
    <property type="evidence" value="ECO:0007669"/>
    <property type="project" value="InterPro"/>
</dbReference>
<feature type="modified residue" description="4-aspartylphosphate" evidence="3">
    <location>
        <position position="55"/>
    </location>
</feature>
<evidence type="ECO:0000259" key="4">
    <source>
        <dbReference type="PROSITE" id="PS50043"/>
    </source>
</evidence>
<accession>A0A2U2PAG9</accession>
<reference evidence="6 7" key="1">
    <citation type="submission" date="2018-04" db="EMBL/GenBank/DDBJ databases">
        <title>Pedobacter chongqingensis sp. nov., isolated from a rottenly hemp rope.</title>
        <authorList>
            <person name="Cai Y."/>
        </authorList>
    </citation>
    <scope>NUCLEOTIDE SEQUENCE [LARGE SCALE GENOMIC DNA]</scope>
    <source>
        <strain evidence="6 7">FJ4-8</strain>
    </source>
</reference>
<keyword evidence="1 3" id="KW-0597">Phosphoprotein</keyword>
<evidence type="ECO:0000256" key="3">
    <source>
        <dbReference type="PROSITE-ProRule" id="PRU00169"/>
    </source>
</evidence>
<dbReference type="SMART" id="SM00448">
    <property type="entry name" value="REC"/>
    <property type="match status" value="1"/>
</dbReference>
<gene>
    <name evidence="6" type="ORF">DDR33_22645</name>
</gene>
<evidence type="ECO:0000313" key="7">
    <source>
        <dbReference type="Proteomes" id="UP000245647"/>
    </source>
</evidence>
<evidence type="ECO:0000313" key="6">
    <source>
        <dbReference type="EMBL" id="PWG78387.1"/>
    </source>
</evidence>
<evidence type="ECO:0000256" key="2">
    <source>
        <dbReference type="ARBA" id="ARBA00023125"/>
    </source>
</evidence>
<dbReference type="Pfam" id="PF00072">
    <property type="entry name" value="Response_reg"/>
    <property type="match status" value="1"/>
</dbReference>
<dbReference type="InterPro" id="IPR016032">
    <property type="entry name" value="Sig_transdc_resp-reg_C-effctor"/>
</dbReference>
<dbReference type="EMBL" id="QEAS01000026">
    <property type="protein sequence ID" value="PWG78387.1"/>
    <property type="molecule type" value="Genomic_DNA"/>
</dbReference>
<dbReference type="GO" id="GO:0006355">
    <property type="term" value="P:regulation of DNA-templated transcription"/>
    <property type="evidence" value="ECO:0007669"/>
    <property type="project" value="InterPro"/>
</dbReference>
<dbReference type="PROSITE" id="PS50110">
    <property type="entry name" value="RESPONSE_REGULATORY"/>
    <property type="match status" value="1"/>
</dbReference>
<proteinExistence type="predicted"/>
<dbReference type="RefSeq" id="WP_109418103.1">
    <property type="nucleotide sequence ID" value="NZ_QEAS01000026.1"/>
</dbReference>
<dbReference type="PRINTS" id="PR00038">
    <property type="entry name" value="HTHLUXR"/>
</dbReference>
<comment type="caution">
    <text evidence="6">The sequence shown here is derived from an EMBL/GenBank/DDBJ whole genome shotgun (WGS) entry which is preliminary data.</text>
</comment>